<sequence>MLSKLFGEKCTICKHKCKKPSKYMDDIGNEMKVCVKCVSYAERRAYRKIH</sequence>
<organism evidence="1 2">
    <name type="scientific">Evansella cellulosilytica (strain ATCC 21833 / DSM 2522 / FERM P-1141 / JCM 9156 / N-4)</name>
    <name type="common">Bacillus cellulosilyticus</name>
    <dbReference type="NCBI Taxonomy" id="649639"/>
    <lineage>
        <taxon>Bacteria</taxon>
        <taxon>Bacillati</taxon>
        <taxon>Bacillota</taxon>
        <taxon>Bacilli</taxon>
        <taxon>Bacillales</taxon>
        <taxon>Bacillaceae</taxon>
        <taxon>Evansella</taxon>
    </lineage>
</organism>
<protein>
    <submittedName>
        <fullName evidence="1">Uncharacterized protein</fullName>
    </submittedName>
</protein>
<dbReference type="AlphaFoldDB" id="E6U1C4"/>
<evidence type="ECO:0000313" key="2">
    <source>
        <dbReference type="Proteomes" id="UP000001401"/>
    </source>
</evidence>
<dbReference type="STRING" id="649639.Bcell_0895"/>
<gene>
    <name evidence="1" type="ordered locus">Bcell_0895</name>
</gene>
<reference evidence="1" key="1">
    <citation type="submission" date="2010-12" db="EMBL/GenBank/DDBJ databases">
        <title>Complete sequence of Bacillus cellulosilyticus DSM 2522.</title>
        <authorList>
            <consortium name="US DOE Joint Genome Institute"/>
            <person name="Lucas S."/>
            <person name="Copeland A."/>
            <person name="Lapidus A."/>
            <person name="Cheng J.-F."/>
            <person name="Bruce D."/>
            <person name="Goodwin L."/>
            <person name="Pitluck S."/>
            <person name="Chertkov O."/>
            <person name="Detter J.C."/>
            <person name="Han C."/>
            <person name="Tapia R."/>
            <person name="Land M."/>
            <person name="Hauser L."/>
            <person name="Jeffries C."/>
            <person name="Kyrpides N."/>
            <person name="Ivanova N."/>
            <person name="Mikhailova N."/>
            <person name="Brumm P."/>
            <person name="Mead D."/>
            <person name="Woyke T."/>
        </authorList>
    </citation>
    <scope>NUCLEOTIDE SEQUENCE [LARGE SCALE GENOMIC DNA]</scope>
    <source>
        <strain evidence="1">DSM 2522</strain>
    </source>
</reference>
<accession>E6U1C4</accession>
<name>E6U1C4_EVAC2</name>
<keyword evidence="2" id="KW-1185">Reference proteome</keyword>
<evidence type="ECO:0000313" key="1">
    <source>
        <dbReference type="EMBL" id="ADU29171.1"/>
    </source>
</evidence>
<dbReference type="KEGG" id="bco:Bcell_0895"/>
<proteinExistence type="predicted"/>
<dbReference type="EMBL" id="CP002394">
    <property type="protein sequence ID" value="ADU29171.1"/>
    <property type="molecule type" value="Genomic_DNA"/>
</dbReference>
<dbReference type="Proteomes" id="UP000001401">
    <property type="component" value="Chromosome"/>
</dbReference>
<dbReference type="HOGENOM" id="CLU_215681_0_0_9"/>